<dbReference type="EMBL" id="CAAALY010131086">
    <property type="protein sequence ID" value="VEL32173.1"/>
    <property type="molecule type" value="Genomic_DNA"/>
</dbReference>
<accession>A0A3S5AZ55</accession>
<sequence>MNNVDVDVLDGRDRLTDRQSGGLESEQPQLRRPTCQSMSFSSDWPGSRHDEDGKTGLKARGGVGAKATDE</sequence>
<dbReference type="AlphaFoldDB" id="A0A3S5AZ55"/>
<reference evidence="2" key="1">
    <citation type="submission" date="2018-11" db="EMBL/GenBank/DDBJ databases">
        <authorList>
            <consortium name="Pathogen Informatics"/>
        </authorList>
    </citation>
    <scope>NUCLEOTIDE SEQUENCE</scope>
</reference>
<evidence type="ECO:0000313" key="2">
    <source>
        <dbReference type="EMBL" id="VEL32173.1"/>
    </source>
</evidence>
<proteinExistence type="predicted"/>
<feature type="region of interest" description="Disordered" evidence="1">
    <location>
        <begin position="1"/>
        <end position="70"/>
    </location>
</feature>
<protein>
    <submittedName>
        <fullName evidence="2">Uncharacterized protein</fullName>
    </submittedName>
</protein>
<comment type="caution">
    <text evidence="2">The sequence shown here is derived from an EMBL/GenBank/DDBJ whole genome shotgun (WGS) entry which is preliminary data.</text>
</comment>
<evidence type="ECO:0000313" key="3">
    <source>
        <dbReference type="Proteomes" id="UP000784294"/>
    </source>
</evidence>
<feature type="compositionally biased region" description="Basic and acidic residues" evidence="1">
    <location>
        <begin position="46"/>
        <end position="55"/>
    </location>
</feature>
<gene>
    <name evidence="2" type="ORF">PXEA_LOCUS25613</name>
</gene>
<keyword evidence="3" id="KW-1185">Reference proteome</keyword>
<feature type="compositionally biased region" description="Polar residues" evidence="1">
    <location>
        <begin position="34"/>
        <end position="44"/>
    </location>
</feature>
<evidence type="ECO:0000256" key="1">
    <source>
        <dbReference type="SAM" id="MobiDB-lite"/>
    </source>
</evidence>
<dbReference type="Proteomes" id="UP000784294">
    <property type="component" value="Unassembled WGS sequence"/>
</dbReference>
<organism evidence="2 3">
    <name type="scientific">Protopolystoma xenopodis</name>
    <dbReference type="NCBI Taxonomy" id="117903"/>
    <lineage>
        <taxon>Eukaryota</taxon>
        <taxon>Metazoa</taxon>
        <taxon>Spiralia</taxon>
        <taxon>Lophotrochozoa</taxon>
        <taxon>Platyhelminthes</taxon>
        <taxon>Monogenea</taxon>
        <taxon>Polyopisthocotylea</taxon>
        <taxon>Polystomatidea</taxon>
        <taxon>Polystomatidae</taxon>
        <taxon>Protopolystoma</taxon>
    </lineage>
</organism>
<name>A0A3S5AZ55_9PLAT</name>